<dbReference type="InterPro" id="IPR050190">
    <property type="entry name" value="UPF0213_domain"/>
</dbReference>
<dbReference type="Pfam" id="PF01541">
    <property type="entry name" value="GIY-YIG"/>
    <property type="match status" value="1"/>
</dbReference>
<accession>A0A943I4V8</accession>
<dbReference type="SMART" id="SM00465">
    <property type="entry name" value="GIYc"/>
    <property type="match status" value="1"/>
</dbReference>
<dbReference type="PROSITE" id="PS50164">
    <property type="entry name" value="GIY_YIG"/>
    <property type="match status" value="1"/>
</dbReference>
<organism evidence="3 4">
    <name type="scientific">Acidaminococcus intestini</name>
    <dbReference type="NCBI Taxonomy" id="187327"/>
    <lineage>
        <taxon>Bacteria</taxon>
        <taxon>Bacillati</taxon>
        <taxon>Bacillota</taxon>
        <taxon>Negativicutes</taxon>
        <taxon>Acidaminococcales</taxon>
        <taxon>Acidaminococcaceae</taxon>
        <taxon>Acidaminococcus</taxon>
    </lineage>
</organism>
<dbReference type="Proteomes" id="UP000754226">
    <property type="component" value="Unassembled WGS sequence"/>
</dbReference>
<name>A0A943I4V8_9FIRM</name>
<gene>
    <name evidence="3" type="ORF">KHX13_06520</name>
</gene>
<comment type="similarity">
    <text evidence="1">Belongs to the UPF0213 family.</text>
</comment>
<dbReference type="Gene3D" id="3.40.1440.10">
    <property type="entry name" value="GIY-YIG endonuclease"/>
    <property type="match status" value="1"/>
</dbReference>
<proteinExistence type="inferred from homology"/>
<dbReference type="AlphaFoldDB" id="A0A943I4V8"/>
<dbReference type="InterPro" id="IPR035901">
    <property type="entry name" value="GIY-YIG_endonuc_sf"/>
</dbReference>
<evidence type="ECO:0000259" key="2">
    <source>
        <dbReference type="PROSITE" id="PS50164"/>
    </source>
</evidence>
<reference evidence="3" key="1">
    <citation type="submission" date="2021-02" db="EMBL/GenBank/DDBJ databases">
        <title>Infant gut strain persistence is associated with maternal origin, phylogeny, and functional potential including surface adhesion and iron acquisition.</title>
        <authorList>
            <person name="Lou Y.C."/>
        </authorList>
    </citation>
    <scope>NUCLEOTIDE SEQUENCE</scope>
    <source>
        <strain evidence="3">L3_106_000M1_dasL3_106_000M1_concoct_15</strain>
    </source>
</reference>
<dbReference type="PANTHER" id="PTHR34477">
    <property type="entry name" value="UPF0213 PROTEIN YHBQ"/>
    <property type="match status" value="1"/>
</dbReference>
<dbReference type="SUPFAM" id="SSF82771">
    <property type="entry name" value="GIY-YIG endonuclease"/>
    <property type="match status" value="1"/>
</dbReference>
<sequence>MAAYVYMVRCANGSLYTGWTTDLAARLKAHVSGKGAKFTHAFHALSMVYYEELPGKREALKRECAIKKLTKKEKEALVKAFAAGPLSLSAREAKKS</sequence>
<evidence type="ECO:0000256" key="1">
    <source>
        <dbReference type="ARBA" id="ARBA00007435"/>
    </source>
</evidence>
<feature type="domain" description="GIY-YIG" evidence="2">
    <location>
        <begin position="1"/>
        <end position="76"/>
    </location>
</feature>
<dbReference type="InterPro" id="IPR000305">
    <property type="entry name" value="GIY-YIG_endonuc"/>
</dbReference>
<dbReference type="PANTHER" id="PTHR34477:SF1">
    <property type="entry name" value="UPF0213 PROTEIN YHBQ"/>
    <property type="match status" value="1"/>
</dbReference>
<dbReference type="CDD" id="cd10456">
    <property type="entry name" value="GIY-YIG_UPF0213"/>
    <property type="match status" value="1"/>
</dbReference>
<evidence type="ECO:0000313" key="4">
    <source>
        <dbReference type="Proteomes" id="UP000754226"/>
    </source>
</evidence>
<protein>
    <submittedName>
        <fullName evidence="3">GIY-YIG nuclease family protein</fullName>
    </submittedName>
</protein>
<dbReference type="EMBL" id="JAGZCZ010000006">
    <property type="protein sequence ID" value="MBS5519966.1"/>
    <property type="molecule type" value="Genomic_DNA"/>
</dbReference>
<comment type="caution">
    <text evidence="3">The sequence shown here is derived from an EMBL/GenBank/DDBJ whole genome shotgun (WGS) entry which is preliminary data.</text>
</comment>
<evidence type="ECO:0000313" key="3">
    <source>
        <dbReference type="EMBL" id="MBS5519966.1"/>
    </source>
</evidence>